<dbReference type="SUPFAM" id="SSF52980">
    <property type="entry name" value="Restriction endonuclease-like"/>
    <property type="match status" value="1"/>
</dbReference>
<reference evidence="2 3" key="1">
    <citation type="submission" date="2020-09" db="EMBL/GenBank/DDBJ databases">
        <title>Diversity and distribution of actinomycetes associated with coral in the coast of Hainan.</title>
        <authorList>
            <person name="Li F."/>
        </authorList>
    </citation>
    <scope>NUCLEOTIDE SEQUENCE [LARGE SCALE GENOMIC DNA]</scope>
    <source>
        <strain evidence="2 3">HNM0947</strain>
    </source>
</reference>
<comment type="caution">
    <text evidence="2">The sequence shown here is derived from an EMBL/GenBank/DDBJ whole genome shotgun (WGS) entry which is preliminary data.</text>
</comment>
<dbReference type="EMBL" id="JADBGI010000010">
    <property type="protein sequence ID" value="MBE2999707.1"/>
    <property type="molecule type" value="Genomic_DNA"/>
</dbReference>
<dbReference type="Proteomes" id="UP000806528">
    <property type="component" value="Unassembled WGS sequence"/>
</dbReference>
<accession>A0ABR9P791</accession>
<keyword evidence="3" id="KW-1185">Reference proteome</keyword>
<protein>
    <submittedName>
        <fullName evidence="2">CRISPR-associated protein</fullName>
    </submittedName>
</protein>
<organism evidence="2 3">
    <name type="scientific">Nocardiopsis coralli</name>
    <dbReference type="NCBI Taxonomy" id="2772213"/>
    <lineage>
        <taxon>Bacteria</taxon>
        <taxon>Bacillati</taxon>
        <taxon>Actinomycetota</taxon>
        <taxon>Actinomycetes</taxon>
        <taxon>Streptosporangiales</taxon>
        <taxon>Nocardiopsidaceae</taxon>
        <taxon>Nocardiopsis</taxon>
    </lineage>
</organism>
<evidence type="ECO:0000313" key="2">
    <source>
        <dbReference type="EMBL" id="MBE2999707.1"/>
    </source>
</evidence>
<dbReference type="Gene3D" id="3.40.50.10770">
    <property type="entry name" value="Hypothetical protein VC1899 like domain (Restriction endonuclease-like)"/>
    <property type="match status" value="1"/>
</dbReference>
<dbReference type="InterPro" id="IPR011335">
    <property type="entry name" value="Restrct_endonuc-II-like"/>
</dbReference>
<feature type="compositionally biased region" description="Pro residues" evidence="1">
    <location>
        <begin position="359"/>
        <end position="368"/>
    </location>
</feature>
<evidence type="ECO:0000256" key="1">
    <source>
        <dbReference type="SAM" id="MobiDB-lite"/>
    </source>
</evidence>
<feature type="region of interest" description="Disordered" evidence="1">
    <location>
        <begin position="350"/>
        <end position="379"/>
    </location>
</feature>
<gene>
    <name evidence="2" type="ORF">IDM40_13450</name>
</gene>
<proteinExistence type="predicted"/>
<evidence type="ECO:0000313" key="3">
    <source>
        <dbReference type="Proteomes" id="UP000806528"/>
    </source>
</evidence>
<dbReference type="RefSeq" id="WP_193122333.1">
    <property type="nucleotide sequence ID" value="NZ_JADBGI010000010.1"/>
</dbReference>
<name>A0ABR9P791_9ACTN</name>
<sequence length="720" mass="77521">MAPHGERTREKANVDTPRTSVVLVGRNPTPALLSALTLPHDHLVLLGSDDTLPAAHRVADAVRARTAPASVHVASVGPDPHDPKSVRDRLRTLEGLREGRPWYLDYTGGTKIMSVAAALLHEQALPEARHPRAPGWRLYLDPRRDLLRTADPDHPGLPVDTAYVDLAALAGVHGSHWIEDRDPEPVRLVLQGGTQALDARHPRLGPAARRGIVAEARVLAHLRRHLRRAPDTEVLGPRRVADPARPGDSVADFDAVVRHRHRVLCVEAKTRPGDVEARAGWTVAKARRVFGNAVSVLFVHSGPARPRLRAAMLEHNPALNARNTHVWALDDLLGRLTSFDDLRSAFFPGLDPAPLQPSGRPPLPACPDPPEHHPGPETAPALVTALGGSRLGTLTAVHAHRPARALILSSHQGMREHVREAAARTLHRAEHPDAPPADAAHLKEHGYRDRVRFGADPVDGSDVHAVAAGAHAWITGQDGRPAVVDLTTGTKAMSLGLALAARHSGACATYQLARERTLVCLTHGRLPLPARAAVDWSLVLTGHTPLHGPLTADPLHVDAPLLEAARTALTRATDAPVETWVDTTLADPDPDRAHTARERPSLVLTCGDRALGLAAPAWRLRRPHDRRTRRVSPGAWAQSVHAATLHLNLRCDVAGTVLALTRPGGDVGRARELVDWITHTPPGTGAPEPRITFDDPLHPLVLAADPDDPPPPLHTDLASL</sequence>